<feature type="region of interest" description="Disordered" evidence="1">
    <location>
        <begin position="1"/>
        <end position="94"/>
    </location>
</feature>
<dbReference type="Proteomes" id="UP001051844">
    <property type="component" value="Unassembled WGS sequence"/>
</dbReference>
<comment type="caution">
    <text evidence="2">The sequence shown here is derived from an EMBL/GenBank/DDBJ whole genome shotgun (WGS) entry which is preliminary data.</text>
</comment>
<sequence>MADDQRLWGDPEVTAHLGTSVGAPRSRKSRGSLPSPDDPSVPDRPRWKPSTFQNWRPVGRGFHSDLHDSPQQETTPSGSPVPVPRRLCPRRSAGSEAVGRGYVTTLTVIRMLERLRAAGLGLPPGAQLVNTFARDWQRKEGAWAWQAVDTGDVPLGVGSPFPMHFLLPRRWELVADEREGTTVIVPAHRERKPPSEQEAARKGKLGTAPLVPAPSPTGPRAAAQRHRRIPKPAWVYVGAPVLLLDGSQVFIVQVDEANSLVWWRSSMSKGSKHQAAFHVLRPASG</sequence>
<accession>A0AA37FAJ4</accession>
<gene>
    <name evidence="2" type="ORF">ScoT_10440</name>
</gene>
<organism evidence="2 3">
    <name type="scientific">Streptomyces albidoflavus</name>
    <dbReference type="NCBI Taxonomy" id="1886"/>
    <lineage>
        <taxon>Bacteria</taxon>
        <taxon>Bacillati</taxon>
        <taxon>Actinomycetota</taxon>
        <taxon>Actinomycetes</taxon>
        <taxon>Kitasatosporales</taxon>
        <taxon>Streptomycetaceae</taxon>
        <taxon>Streptomyces</taxon>
        <taxon>Streptomyces albidoflavus group</taxon>
    </lineage>
</organism>
<name>A0AA37FAJ4_9ACTN</name>
<feature type="region of interest" description="Disordered" evidence="1">
    <location>
        <begin position="190"/>
        <end position="221"/>
    </location>
</feature>
<dbReference type="EMBL" id="BNDZ01000003">
    <property type="protein sequence ID" value="GHI44870.1"/>
    <property type="molecule type" value="Genomic_DNA"/>
</dbReference>
<feature type="compositionally biased region" description="Basic and acidic residues" evidence="1">
    <location>
        <begin position="192"/>
        <end position="201"/>
    </location>
</feature>
<evidence type="ECO:0000313" key="2">
    <source>
        <dbReference type="EMBL" id="GHI44870.1"/>
    </source>
</evidence>
<proteinExistence type="predicted"/>
<protein>
    <submittedName>
        <fullName evidence="2">Uncharacterized protein</fullName>
    </submittedName>
</protein>
<reference evidence="2" key="1">
    <citation type="submission" date="2022-09" db="EMBL/GenBank/DDBJ databases">
        <title>Whole genome shotgun sequence of Streptomyces albidoflavus NBRC 12854.</title>
        <authorList>
            <person name="Komaki H."/>
            <person name="Tamura T."/>
        </authorList>
    </citation>
    <scope>NUCLEOTIDE SEQUENCE</scope>
    <source>
        <strain evidence="2">NBRC 12854</strain>
    </source>
</reference>
<dbReference type="AlphaFoldDB" id="A0AA37FAJ4"/>
<evidence type="ECO:0000256" key="1">
    <source>
        <dbReference type="SAM" id="MobiDB-lite"/>
    </source>
</evidence>
<evidence type="ECO:0000313" key="3">
    <source>
        <dbReference type="Proteomes" id="UP001051844"/>
    </source>
</evidence>